<protein>
    <submittedName>
        <fullName evidence="5">ABC transporter ATP-binding protein</fullName>
    </submittedName>
</protein>
<dbReference type="InterPro" id="IPR003593">
    <property type="entry name" value="AAA+_ATPase"/>
</dbReference>
<accession>A0A4Y6V919</accession>
<sequence length="286" mass="31682">MSPENIIDVSELTKKFGTFTALENISFSTKPGETIGLLGRNGAGKSTLIGCLLGFLLPSTGEIKVFGQDIATLPREKRACTGYVPQTMSGFDHFKVGKLIDFISAFYGPLPPVSPQLLAWADLDPKKIVKTLSGGQKQRLAILLAMRHNPKFLLLDEPVASLDPQARRSFMSLLEEFAQVSGANIIISSHILSDIERVCSRLLFLKNGKLILDCSTQTFQQTTRWLHNTSIEEISLLPLKVLAKKDRDFLVFGWNTDLNLSPETRVSIPDFEDAFLDITEPEETQA</sequence>
<evidence type="ECO:0000256" key="3">
    <source>
        <dbReference type="ARBA" id="ARBA00022840"/>
    </source>
</evidence>
<name>A0A4Y6V919_9PROT</name>
<dbReference type="AlphaFoldDB" id="A0A4Y6V919"/>
<keyword evidence="1" id="KW-0813">Transport</keyword>
<dbReference type="PROSITE" id="PS00211">
    <property type="entry name" value="ABC_TRANSPORTER_1"/>
    <property type="match status" value="1"/>
</dbReference>
<dbReference type="Gene3D" id="3.40.50.300">
    <property type="entry name" value="P-loop containing nucleotide triphosphate hydrolases"/>
    <property type="match status" value="1"/>
</dbReference>
<evidence type="ECO:0000313" key="6">
    <source>
        <dbReference type="Proteomes" id="UP000317214"/>
    </source>
</evidence>
<dbReference type="InterPro" id="IPR003439">
    <property type="entry name" value="ABC_transporter-like_ATP-bd"/>
</dbReference>
<dbReference type="RefSeq" id="WP_141492857.1">
    <property type="nucleotide sequence ID" value="NZ_CP032485.1"/>
</dbReference>
<gene>
    <name evidence="5" type="ORF">D5366_07035</name>
</gene>
<dbReference type="Pfam" id="PF00005">
    <property type="entry name" value="ABC_tran"/>
    <property type="match status" value="1"/>
</dbReference>
<keyword evidence="3 5" id="KW-0067">ATP-binding</keyword>
<dbReference type="InterPro" id="IPR051782">
    <property type="entry name" value="ABC_Transporter_VariousFunc"/>
</dbReference>
<dbReference type="OrthoDB" id="9778547at2"/>
<dbReference type="InterPro" id="IPR027417">
    <property type="entry name" value="P-loop_NTPase"/>
</dbReference>
<reference evidence="5 6" key="1">
    <citation type="submission" date="2018-09" db="EMBL/GenBank/DDBJ databases">
        <title>The complete genome sequence of Neokomagataea tanensis NBRC 106556(T).</title>
        <authorList>
            <person name="Chua K.-O."/>
            <person name="See-Too W.-S."/>
            <person name="Hong K.-W."/>
            <person name="Yin W.-F."/>
            <person name="Chan K.-G."/>
        </authorList>
    </citation>
    <scope>NUCLEOTIDE SEQUENCE [LARGE SCALE GENOMIC DNA]</scope>
    <source>
        <strain evidence="6">AH13 \ NBRC 106556</strain>
    </source>
</reference>
<dbReference type="PANTHER" id="PTHR42939:SF1">
    <property type="entry name" value="ABC TRANSPORTER ATP-BINDING PROTEIN ALBC-RELATED"/>
    <property type="match status" value="1"/>
</dbReference>
<evidence type="ECO:0000256" key="1">
    <source>
        <dbReference type="ARBA" id="ARBA00022448"/>
    </source>
</evidence>
<keyword evidence="2" id="KW-0547">Nucleotide-binding</keyword>
<dbReference type="SUPFAM" id="SSF52540">
    <property type="entry name" value="P-loop containing nucleoside triphosphate hydrolases"/>
    <property type="match status" value="1"/>
</dbReference>
<dbReference type="CDD" id="cd03230">
    <property type="entry name" value="ABC_DR_subfamily_A"/>
    <property type="match status" value="1"/>
</dbReference>
<dbReference type="EMBL" id="CP032485">
    <property type="protein sequence ID" value="QDH25006.1"/>
    <property type="molecule type" value="Genomic_DNA"/>
</dbReference>
<dbReference type="Proteomes" id="UP000317214">
    <property type="component" value="Chromosome"/>
</dbReference>
<dbReference type="GO" id="GO:0016887">
    <property type="term" value="F:ATP hydrolysis activity"/>
    <property type="evidence" value="ECO:0007669"/>
    <property type="project" value="InterPro"/>
</dbReference>
<organism evidence="5 6">
    <name type="scientific">Neokomagataea tanensis</name>
    <dbReference type="NCBI Taxonomy" id="661191"/>
    <lineage>
        <taxon>Bacteria</taxon>
        <taxon>Pseudomonadati</taxon>
        <taxon>Pseudomonadota</taxon>
        <taxon>Alphaproteobacteria</taxon>
        <taxon>Acetobacterales</taxon>
        <taxon>Acetobacteraceae</taxon>
        <taxon>Neokomagataea</taxon>
    </lineage>
</organism>
<dbReference type="SMART" id="SM00382">
    <property type="entry name" value="AAA"/>
    <property type="match status" value="1"/>
</dbReference>
<dbReference type="GO" id="GO:0005524">
    <property type="term" value="F:ATP binding"/>
    <property type="evidence" value="ECO:0007669"/>
    <property type="project" value="UniProtKB-KW"/>
</dbReference>
<keyword evidence="6" id="KW-1185">Reference proteome</keyword>
<evidence type="ECO:0000256" key="2">
    <source>
        <dbReference type="ARBA" id="ARBA00022741"/>
    </source>
</evidence>
<dbReference type="InterPro" id="IPR017871">
    <property type="entry name" value="ABC_transporter-like_CS"/>
</dbReference>
<dbReference type="PROSITE" id="PS50893">
    <property type="entry name" value="ABC_TRANSPORTER_2"/>
    <property type="match status" value="1"/>
</dbReference>
<evidence type="ECO:0000313" key="5">
    <source>
        <dbReference type="EMBL" id="QDH25006.1"/>
    </source>
</evidence>
<dbReference type="PANTHER" id="PTHR42939">
    <property type="entry name" value="ABC TRANSPORTER ATP-BINDING PROTEIN ALBC-RELATED"/>
    <property type="match status" value="1"/>
</dbReference>
<evidence type="ECO:0000259" key="4">
    <source>
        <dbReference type="PROSITE" id="PS50893"/>
    </source>
</evidence>
<proteinExistence type="predicted"/>
<dbReference type="KEGG" id="ntn:D5366_07035"/>
<feature type="domain" description="ABC transporter" evidence="4">
    <location>
        <begin position="7"/>
        <end position="232"/>
    </location>
</feature>